<dbReference type="CDD" id="cd00464">
    <property type="entry name" value="SK"/>
    <property type="match status" value="1"/>
</dbReference>
<dbReference type="UniPathway" id="UPA00053">
    <property type="reaction ID" value="UER00088"/>
</dbReference>
<keyword evidence="4 7" id="KW-0418">Kinase</keyword>
<dbReference type="AlphaFoldDB" id="A0A2M8PIW3"/>
<comment type="cofactor">
    <cofactor evidence="7">
        <name>Mg(2+)</name>
        <dbReference type="ChEBI" id="CHEBI:18420"/>
    </cofactor>
    <text evidence="7">Binds 1 Mg(2+) ion per subunit.</text>
</comment>
<dbReference type="InterPro" id="IPR031322">
    <property type="entry name" value="Shikimate/glucono_kinase"/>
</dbReference>
<protein>
    <recommendedName>
        <fullName evidence="7">Shikimate kinase</fullName>
        <shortName evidence="7">SK</shortName>
        <ecNumber evidence="7">2.7.1.71</ecNumber>
    </recommendedName>
</protein>
<evidence type="ECO:0000256" key="1">
    <source>
        <dbReference type="ARBA" id="ARBA00022605"/>
    </source>
</evidence>
<feature type="binding site" evidence="7">
    <location>
        <position position="64"/>
    </location>
    <ligand>
        <name>substrate</name>
    </ligand>
</feature>
<evidence type="ECO:0000313" key="8">
    <source>
        <dbReference type="EMBL" id="PJF37494.1"/>
    </source>
</evidence>
<dbReference type="SUPFAM" id="SSF52540">
    <property type="entry name" value="P-loop containing nucleoside triphosphate hydrolases"/>
    <property type="match status" value="1"/>
</dbReference>
<keyword evidence="5 7" id="KW-0067">ATP-binding</keyword>
<dbReference type="InterPro" id="IPR000623">
    <property type="entry name" value="Shikimate_kinase/TSH1"/>
</dbReference>
<evidence type="ECO:0000256" key="5">
    <source>
        <dbReference type="ARBA" id="ARBA00022840"/>
    </source>
</evidence>
<dbReference type="GO" id="GO:0000287">
    <property type="term" value="F:magnesium ion binding"/>
    <property type="evidence" value="ECO:0007669"/>
    <property type="project" value="UniProtKB-UniRule"/>
</dbReference>
<dbReference type="EC" id="2.7.1.71" evidence="7"/>
<evidence type="ECO:0000256" key="4">
    <source>
        <dbReference type="ARBA" id="ARBA00022777"/>
    </source>
</evidence>
<comment type="caution">
    <text evidence="8">The sequence shown here is derived from an EMBL/GenBank/DDBJ whole genome shotgun (WGS) entry which is preliminary data.</text>
</comment>
<comment type="caution">
    <text evidence="7">Lacks conserved residue(s) required for the propagation of feature annotation.</text>
</comment>
<keyword evidence="7" id="KW-0460">Magnesium</keyword>
<feature type="binding site" evidence="7">
    <location>
        <position position="87"/>
    </location>
    <ligand>
        <name>substrate</name>
    </ligand>
</feature>
<feature type="binding site" evidence="7">
    <location>
        <position position="125"/>
    </location>
    <ligand>
        <name>ATP</name>
        <dbReference type="ChEBI" id="CHEBI:30616"/>
    </ligand>
</feature>
<evidence type="ECO:0000256" key="6">
    <source>
        <dbReference type="ARBA" id="ARBA00023141"/>
    </source>
</evidence>
<comment type="catalytic activity">
    <reaction evidence="7">
        <text>shikimate + ATP = 3-phosphoshikimate + ADP + H(+)</text>
        <dbReference type="Rhea" id="RHEA:13121"/>
        <dbReference type="ChEBI" id="CHEBI:15378"/>
        <dbReference type="ChEBI" id="CHEBI:30616"/>
        <dbReference type="ChEBI" id="CHEBI:36208"/>
        <dbReference type="ChEBI" id="CHEBI:145989"/>
        <dbReference type="ChEBI" id="CHEBI:456216"/>
        <dbReference type="EC" id="2.7.1.71"/>
    </reaction>
</comment>
<keyword evidence="2 7" id="KW-0808">Transferase</keyword>
<keyword evidence="3 7" id="KW-0547">Nucleotide-binding</keyword>
<dbReference type="InterPro" id="IPR027417">
    <property type="entry name" value="P-loop_NTPase"/>
</dbReference>
<keyword evidence="6 7" id="KW-0057">Aromatic amino acid biosynthesis</keyword>
<keyword evidence="7" id="KW-0963">Cytoplasm</keyword>
<gene>
    <name evidence="7" type="primary">aroK</name>
    <name evidence="8" type="ORF">CUN49_00310</name>
</gene>
<dbReference type="GO" id="GO:0004765">
    <property type="term" value="F:shikimate kinase activity"/>
    <property type="evidence" value="ECO:0007669"/>
    <property type="project" value="UniProtKB-UniRule"/>
</dbReference>
<evidence type="ECO:0000256" key="3">
    <source>
        <dbReference type="ARBA" id="ARBA00022741"/>
    </source>
</evidence>
<comment type="subcellular location">
    <subcellularLocation>
        <location evidence="7">Cytoplasm</location>
    </subcellularLocation>
</comment>
<keyword evidence="7" id="KW-0479">Metal-binding</keyword>
<reference evidence="8 9" key="1">
    <citation type="submission" date="2017-11" db="EMBL/GenBank/DDBJ databases">
        <title>Evolution of Phototrophy in the Chloroflexi Phylum Driven by Horizontal Gene Transfer.</title>
        <authorList>
            <person name="Ward L.M."/>
            <person name="Hemp J."/>
            <person name="Shih P.M."/>
            <person name="Mcglynn S.E."/>
            <person name="Fischer W."/>
        </authorList>
    </citation>
    <scope>NUCLEOTIDE SEQUENCE [LARGE SCALE GENOMIC DNA]</scope>
    <source>
        <strain evidence="8">JP3_13</strain>
    </source>
</reference>
<dbReference type="EMBL" id="PGTM01000001">
    <property type="protein sequence ID" value="PJF37494.1"/>
    <property type="molecule type" value="Genomic_DNA"/>
</dbReference>
<organism evidence="8 9">
    <name type="scientific">Candidatus Thermofonsia Clade 1 bacterium</name>
    <dbReference type="NCBI Taxonomy" id="2364210"/>
    <lineage>
        <taxon>Bacteria</taxon>
        <taxon>Bacillati</taxon>
        <taxon>Chloroflexota</taxon>
        <taxon>Candidatus Thermofontia</taxon>
        <taxon>Candidatus Thermofonsia Clade 1</taxon>
    </lineage>
</organism>
<accession>A0A2M8PIW3</accession>
<proteinExistence type="inferred from homology"/>
<keyword evidence="1 7" id="KW-0028">Amino-acid biosynthesis</keyword>
<sequence length="178" mass="19388">MQTTMGKARNIILCGFMGTGKTTVGKLVAARLGWQFADTDQVIEARCGKPISAIFAEAGEAAFRQMERALCQEIAASWRGYVIATGGGMVLDATNRELLLRSGCLICLNLSAEHLARRLANKTDRPLLLNPPDGDLTAHIQRLLAARAEAYRAVPHQVDTTNLSPYAVSEAVLDIWRH</sequence>
<dbReference type="Pfam" id="PF01202">
    <property type="entry name" value="SKI"/>
    <property type="match status" value="1"/>
</dbReference>
<feature type="binding site" evidence="7">
    <location>
        <position position="40"/>
    </location>
    <ligand>
        <name>substrate</name>
    </ligand>
</feature>
<comment type="similarity">
    <text evidence="7">Belongs to the shikimate kinase family.</text>
</comment>
<comment type="function">
    <text evidence="7">Catalyzes the specific phosphorylation of the 3-hydroxyl group of shikimic acid using ATP as a cosubstrate.</text>
</comment>
<dbReference type="Gene3D" id="3.40.50.300">
    <property type="entry name" value="P-loop containing nucleotide triphosphate hydrolases"/>
    <property type="match status" value="1"/>
</dbReference>
<feature type="binding site" evidence="7">
    <location>
        <position position="147"/>
    </location>
    <ligand>
        <name>substrate</name>
    </ligand>
</feature>
<dbReference type="GO" id="GO:0009423">
    <property type="term" value="P:chorismate biosynthetic process"/>
    <property type="evidence" value="ECO:0007669"/>
    <property type="project" value="UniProtKB-UniRule"/>
</dbReference>
<dbReference type="GO" id="GO:0009073">
    <property type="term" value="P:aromatic amino acid family biosynthetic process"/>
    <property type="evidence" value="ECO:0007669"/>
    <property type="project" value="UniProtKB-KW"/>
</dbReference>
<feature type="binding site" evidence="7">
    <location>
        <position position="22"/>
    </location>
    <ligand>
        <name>Mg(2+)</name>
        <dbReference type="ChEBI" id="CHEBI:18420"/>
    </ligand>
</feature>
<evidence type="ECO:0000256" key="2">
    <source>
        <dbReference type="ARBA" id="ARBA00022679"/>
    </source>
</evidence>
<dbReference type="GO" id="GO:0008652">
    <property type="term" value="P:amino acid biosynthetic process"/>
    <property type="evidence" value="ECO:0007669"/>
    <property type="project" value="UniProtKB-KW"/>
</dbReference>
<feature type="binding site" evidence="7">
    <location>
        <begin position="18"/>
        <end position="23"/>
    </location>
    <ligand>
        <name>ATP</name>
        <dbReference type="ChEBI" id="CHEBI:30616"/>
    </ligand>
</feature>
<dbReference type="PANTHER" id="PTHR21087:SF16">
    <property type="entry name" value="SHIKIMATE KINASE 1, CHLOROPLASTIC"/>
    <property type="match status" value="1"/>
</dbReference>
<dbReference type="GO" id="GO:0005829">
    <property type="term" value="C:cytosol"/>
    <property type="evidence" value="ECO:0007669"/>
    <property type="project" value="TreeGrafter"/>
</dbReference>
<evidence type="ECO:0000256" key="7">
    <source>
        <dbReference type="HAMAP-Rule" id="MF_00109"/>
    </source>
</evidence>
<dbReference type="Proteomes" id="UP000229681">
    <property type="component" value="Unassembled WGS sequence"/>
</dbReference>
<dbReference type="GO" id="GO:0005524">
    <property type="term" value="F:ATP binding"/>
    <property type="evidence" value="ECO:0007669"/>
    <property type="project" value="UniProtKB-UniRule"/>
</dbReference>
<name>A0A2M8PIW3_9CHLR</name>
<comment type="pathway">
    <text evidence="7">Metabolic intermediate biosynthesis; chorismate biosynthesis; chorismate from D-erythrose 4-phosphate and phosphoenolpyruvate: step 5/7.</text>
</comment>
<comment type="subunit">
    <text evidence="7">Monomer.</text>
</comment>
<evidence type="ECO:0000313" key="9">
    <source>
        <dbReference type="Proteomes" id="UP000229681"/>
    </source>
</evidence>
<dbReference type="PANTHER" id="PTHR21087">
    <property type="entry name" value="SHIKIMATE KINASE"/>
    <property type="match status" value="1"/>
</dbReference>
<dbReference type="PRINTS" id="PR01100">
    <property type="entry name" value="SHIKIMTKNASE"/>
</dbReference>
<dbReference type="HAMAP" id="MF_00109">
    <property type="entry name" value="Shikimate_kinase"/>
    <property type="match status" value="1"/>
</dbReference>